<reference evidence="1" key="1">
    <citation type="submission" date="2014-09" db="EMBL/GenBank/DDBJ databases">
        <authorList>
            <person name="Magalhaes I.L.F."/>
            <person name="Oliveira U."/>
            <person name="Santos F.R."/>
            <person name="Vidigal T.H.D.A."/>
            <person name="Brescovit A.D."/>
            <person name="Santos A.J."/>
        </authorList>
    </citation>
    <scope>NUCLEOTIDE SEQUENCE</scope>
    <source>
        <tissue evidence="1">Shoot tissue taken approximately 20 cm above the soil surface</tissue>
    </source>
</reference>
<proteinExistence type="predicted"/>
<dbReference type="AlphaFoldDB" id="A0A0A9GUL1"/>
<reference evidence="1" key="2">
    <citation type="journal article" date="2015" name="Data Brief">
        <title>Shoot transcriptome of the giant reed, Arundo donax.</title>
        <authorList>
            <person name="Barrero R.A."/>
            <person name="Guerrero F.D."/>
            <person name="Moolhuijzen P."/>
            <person name="Goolsby J.A."/>
            <person name="Tidwell J."/>
            <person name="Bellgard S.E."/>
            <person name="Bellgard M.I."/>
        </authorList>
    </citation>
    <scope>NUCLEOTIDE SEQUENCE</scope>
    <source>
        <tissue evidence="1">Shoot tissue taken approximately 20 cm above the soil surface</tissue>
    </source>
</reference>
<name>A0A0A9GUL1_ARUDO</name>
<dbReference type="EMBL" id="GBRH01171645">
    <property type="protein sequence ID" value="JAE26251.1"/>
    <property type="molecule type" value="Transcribed_RNA"/>
</dbReference>
<organism evidence="1">
    <name type="scientific">Arundo donax</name>
    <name type="common">Giant reed</name>
    <name type="synonym">Donax arundinaceus</name>
    <dbReference type="NCBI Taxonomy" id="35708"/>
    <lineage>
        <taxon>Eukaryota</taxon>
        <taxon>Viridiplantae</taxon>
        <taxon>Streptophyta</taxon>
        <taxon>Embryophyta</taxon>
        <taxon>Tracheophyta</taxon>
        <taxon>Spermatophyta</taxon>
        <taxon>Magnoliopsida</taxon>
        <taxon>Liliopsida</taxon>
        <taxon>Poales</taxon>
        <taxon>Poaceae</taxon>
        <taxon>PACMAD clade</taxon>
        <taxon>Arundinoideae</taxon>
        <taxon>Arundineae</taxon>
        <taxon>Arundo</taxon>
    </lineage>
</organism>
<sequence>MSYSSVPALFNSSLYMVTKLVIHVLIKKSC</sequence>
<accession>A0A0A9GUL1</accession>
<protein>
    <submittedName>
        <fullName evidence="1">Uncharacterized protein</fullName>
    </submittedName>
</protein>
<evidence type="ECO:0000313" key="1">
    <source>
        <dbReference type="EMBL" id="JAE26251.1"/>
    </source>
</evidence>